<evidence type="ECO:0000313" key="2">
    <source>
        <dbReference type="EMBL" id="DAE91912.1"/>
    </source>
</evidence>
<organism evidence="2">
    <name type="scientific">Siphoviridae sp. ctwNf2</name>
    <dbReference type="NCBI Taxonomy" id="2827597"/>
    <lineage>
        <taxon>Viruses</taxon>
        <taxon>Duplodnaviria</taxon>
        <taxon>Heunggongvirae</taxon>
        <taxon>Uroviricota</taxon>
        <taxon>Caudoviricetes</taxon>
    </lineage>
</organism>
<protein>
    <recommendedName>
        <fullName evidence="1">Lin1244/Lin1753-like N-terminal domain-containing protein</fullName>
    </recommendedName>
</protein>
<dbReference type="InterPro" id="IPR025400">
    <property type="entry name" value="Lin1244/Lin1753-like_N"/>
</dbReference>
<evidence type="ECO:0000259" key="1">
    <source>
        <dbReference type="Pfam" id="PF14297"/>
    </source>
</evidence>
<reference evidence="2" key="1">
    <citation type="journal article" date="2021" name="Proc. Natl. Acad. Sci. U.S.A.">
        <title>A Catalog of Tens of Thousands of Viruses from Human Metagenomes Reveals Hidden Associations with Chronic Diseases.</title>
        <authorList>
            <person name="Tisza M.J."/>
            <person name="Buck C.B."/>
        </authorList>
    </citation>
    <scope>NUCLEOTIDE SEQUENCE</scope>
    <source>
        <strain evidence="2">CtwNf2</strain>
    </source>
</reference>
<dbReference type="Pfam" id="PF14297">
    <property type="entry name" value="Lin1244_N"/>
    <property type="match status" value="1"/>
</dbReference>
<proteinExistence type="predicted"/>
<accession>A0A8S5RQY1</accession>
<dbReference type="EMBL" id="BK057791">
    <property type="protein sequence ID" value="DAE91912.1"/>
    <property type="molecule type" value="Genomic_DNA"/>
</dbReference>
<feature type="domain" description="Lin1244/Lin1753-like N-terminal" evidence="1">
    <location>
        <begin position="11"/>
        <end position="104"/>
    </location>
</feature>
<dbReference type="PANTHER" id="PTHR39196:SF1">
    <property type="entry name" value="PRIMOSOME, DNAD SUBUNIT"/>
    <property type="match status" value="1"/>
</dbReference>
<name>A0A8S5RQY1_9CAUD</name>
<dbReference type="PANTHER" id="PTHR39196">
    <property type="entry name" value="PRIMOSOME, DNAD SUBUNIT"/>
    <property type="match status" value="1"/>
</dbReference>
<sequence>MARPTSRGVDYFPLDVGFISDIKVKKIIMSCGPQSIAVLIYILSTIYKEEGYYMKATDDETSLIAFDTMLTNDYIKEVINKSCEVDFFSLTMFKKYKILTSIGIQNRYLKITERRKNNSIEPSYCIHRADNNSAQGELLYTETPVNVTETPVYVNKSTQRKEKKRKESISYIQSSNLDILENKKSDDDIKKIYNLYMSKIGVMSPVIKERLDDLIESYGEAAVVNGIEATQSYGGTTIGYLEKVVQSTVVKEVNRKSGKGGTGLYAGGSSKANRRNADEVVDWDKEAERI</sequence>